<dbReference type="GO" id="GO:0004527">
    <property type="term" value="F:exonuclease activity"/>
    <property type="evidence" value="ECO:0007669"/>
    <property type="project" value="UniProtKB-KW"/>
</dbReference>
<evidence type="ECO:0000313" key="5">
    <source>
        <dbReference type="EMBL" id="XCG62274.1"/>
    </source>
</evidence>
<organism evidence="5">
    <name type="scientific">Nakamurella sp. A5-74</name>
    <dbReference type="NCBI Taxonomy" id="3158264"/>
    <lineage>
        <taxon>Bacteria</taxon>
        <taxon>Bacillati</taxon>
        <taxon>Actinomycetota</taxon>
        <taxon>Actinomycetes</taxon>
        <taxon>Nakamurellales</taxon>
        <taxon>Nakamurellaceae</taxon>
        <taxon>Nakamurella</taxon>
    </lineage>
</organism>
<dbReference type="EMBL" id="CP159218">
    <property type="protein sequence ID" value="XCG62274.1"/>
    <property type="molecule type" value="Genomic_DNA"/>
</dbReference>
<dbReference type="Gene3D" id="3.30.70.370">
    <property type="match status" value="1"/>
</dbReference>
<dbReference type="Gene3D" id="1.10.150.20">
    <property type="entry name" value="5' to 3' exonuclease, C-terminal subdomain"/>
    <property type="match status" value="1"/>
</dbReference>
<dbReference type="PANTHER" id="PTHR10133">
    <property type="entry name" value="DNA POLYMERASE I"/>
    <property type="match status" value="1"/>
</dbReference>
<evidence type="ECO:0000259" key="4">
    <source>
        <dbReference type="SMART" id="SM00482"/>
    </source>
</evidence>
<dbReference type="InterPro" id="IPR002298">
    <property type="entry name" value="DNA_polymerase_A"/>
</dbReference>
<reference evidence="5" key="1">
    <citation type="submission" date="2024-05" db="EMBL/GenBank/DDBJ databases">
        <authorList>
            <person name="Cai S.Y."/>
            <person name="Jin L.M."/>
            <person name="Li H.R."/>
        </authorList>
    </citation>
    <scope>NUCLEOTIDE SEQUENCE</scope>
    <source>
        <strain evidence="5">A5-74</strain>
    </source>
</reference>
<sequence length="591" mass="61908">MFCAVHALPASTADGIPAAAAAATGAASTAQWQVCTVSDDLAVVGSARPVGLRELAELDDGGVRWVWNDTLTSYPPMLAAGLRLRASHDISLTERILLGRALRHGEPCSAAAVVARLNGTAVPDDPPMALPTGVAGAGEPSLFPDPGAAPLQDVTDDGARSLDVLVAALRDQQRRIAAEPVAGALRLLVAAESASALAAAEIGFVGLPLRASVHEDLLTSLLGLRPRAGERPARLAELADEITAHFGYPVNPDSAVDLRTAFQRAGFDVTTTRAWVIKDIDHPAVPAVLQYKELARLFTANGWNWLRDWVSGDRFHAEYLPGGVVSGRWAARGGGGLQIPRIARAAVLAEPGHRLVVADAAQLEPRVLAAISRDPALEQVAATDGAGGVQADLYAALAADGFGGERAQAKVAMLGAMYGATTGESGRLLPTLRRRYPQALAFLERAAADGEAGRSVRSVLGRASPLPGGDTAAGIHAGALPEATAAQQSRAVQIARSWGRFTRNFVVQGSAADWASVWIAGLRRDLREVPGAELVFFQHDELIVHVPTELADEVSRLTIRAADEARTLVFPGSPVATPVRPLVLECYADAK</sequence>
<protein>
    <recommendedName>
        <fullName evidence="1">DNA-directed DNA polymerase</fullName>
        <ecNumber evidence="1">2.7.7.7</ecNumber>
    </recommendedName>
</protein>
<keyword evidence="5" id="KW-0378">Hydrolase</keyword>
<dbReference type="SUPFAM" id="SSF56672">
    <property type="entry name" value="DNA/RNA polymerases"/>
    <property type="match status" value="1"/>
</dbReference>
<evidence type="ECO:0000256" key="3">
    <source>
        <dbReference type="ARBA" id="ARBA00049244"/>
    </source>
</evidence>
<dbReference type="EC" id="2.7.7.7" evidence="1"/>
<dbReference type="InterPro" id="IPR001098">
    <property type="entry name" value="DNA-dir_DNA_pol_A_palm_dom"/>
</dbReference>
<proteinExistence type="predicted"/>
<comment type="catalytic activity">
    <reaction evidence="3">
        <text>DNA(n) + a 2'-deoxyribonucleoside 5'-triphosphate = DNA(n+1) + diphosphate</text>
        <dbReference type="Rhea" id="RHEA:22508"/>
        <dbReference type="Rhea" id="RHEA-COMP:17339"/>
        <dbReference type="Rhea" id="RHEA-COMP:17340"/>
        <dbReference type="ChEBI" id="CHEBI:33019"/>
        <dbReference type="ChEBI" id="CHEBI:61560"/>
        <dbReference type="ChEBI" id="CHEBI:173112"/>
        <dbReference type="EC" id="2.7.7.7"/>
    </reaction>
</comment>
<dbReference type="GO" id="GO:0006261">
    <property type="term" value="P:DNA-templated DNA replication"/>
    <property type="evidence" value="ECO:0007669"/>
    <property type="project" value="InterPro"/>
</dbReference>
<dbReference type="GO" id="GO:0003677">
    <property type="term" value="F:DNA binding"/>
    <property type="evidence" value="ECO:0007669"/>
    <property type="project" value="InterPro"/>
</dbReference>
<dbReference type="PANTHER" id="PTHR10133:SF27">
    <property type="entry name" value="DNA POLYMERASE NU"/>
    <property type="match status" value="1"/>
</dbReference>
<dbReference type="GO" id="GO:0006302">
    <property type="term" value="P:double-strand break repair"/>
    <property type="evidence" value="ECO:0007669"/>
    <property type="project" value="TreeGrafter"/>
</dbReference>
<dbReference type="GO" id="GO:0003887">
    <property type="term" value="F:DNA-directed DNA polymerase activity"/>
    <property type="evidence" value="ECO:0007669"/>
    <property type="project" value="UniProtKB-EC"/>
</dbReference>
<evidence type="ECO:0000256" key="1">
    <source>
        <dbReference type="ARBA" id="ARBA00012417"/>
    </source>
</evidence>
<keyword evidence="5" id="KW-0269">Exonuclease</keyword>
<dbReference type="SMART" id="SM00482">
    <property type="entry name" value="POLAc"/>
    <property type="match status" value="1"/>
</dbReference>
<evidence type="ECO:0000256" key="2">
    <source>
        <dbReference type="ARBA" id="ARBA00022705"/>
    </source>
</evidence>
<dbReference type="InterPro" id="IPR043502">
    <property type="entry name" value="DNA/RNA_pol_sf"/>
</dbReference>
<dbReference type="Pfam" id="PF00476">
    <property type="entry name" value="DNA_pol_A"/>
    <property type="match status" value="1"/>
</dbReference>
<dbReference type="CDD" id="cd06444">
    <property type="entry name" value="DNA_pol_A"/>
    <property type="match status" value="1"/>
</dbReference>
<dbReference type="NCBIfam" id="NF011538">
    <property type="entry name" value="PRK14975.1-1"/>
    <property type="match status" value="1"/>
</dbReference>
<keyword evidence="5" id="KW-0540">Nuclease</keyword>
<dbReference type="AlphaFoldDB" id="A0AAU8DJL6"/>
<accession>A0AAU8DJL6</accession>
<gene>
    <name evidence="5" type="ORF">ABLG96_13485</name>
</gene>
<dbReference type="RefSeq" id="WP_353647889.1">
    <property type="nucleotide sequence ID" value="NZ_CP159218.1"/>
</dbReference>
<keyword evidence="2" id="KW-0235">DNA replication</keyword>
<name>A0AAU8DJL6_9ACTN</name>
<feature type="domain" description="DNA-directed DNA polymerase family A palm" evidence="4">
    <location>
        <begin position="340"/>
        <end position="550"/>
    </location>
</feature>